<keyword evidence="4 7" id="KW-0812">Transmembrane</keyword>
<evidence type="ECO:0000256" key="3">
    <source>
        <dbReference type="ARBA" id="ARBA00022448"/>
    </source>
</evidence>
<dbReference type="SUPFAM" id="SSF103473">
    <property type="entry name" value="MFS general substrate transporter"/>
    <property type="match status" value="1"/>
</dbReference>
<dbReference type="Pfam" id="PF07690">
    <property type="entry name" value="MFS_1"/>
    <property type="match status" value="1"/>
</dbReference>
<gene>
    <name evidence="8" type="ORF">GCM10011611_44270</name>
</gene>
<organism evidence="8 9">
    <name type="scientific">Aliidongia dinghuensis</name>
    <dbReference type="NCBI Taxonomy" id="1867774"/>
    <lineage>
        <taxon>Bacteria</taxon>
        <taxon>Pseudomonadati</taxon>
        <taxon>Pseudomonadota</taxon>
        <taxon>Alphaproteobacteria</taxon>
        <taxon>Rhodospirillales</taxon>
        <taxon>Dongiaceae</taxon>
        <taxon>Aliidongia</taxon>
    </lineage>
</organism>
<dbReference type="NCBIfam" id="TIGR00901">
    <property type="entry name" value="2A0125"/>
    <property type="match status" value="1"/>
</dbReference>
<dbReference type="InterPro" id="IPR004752">
    <property type="entry name" value="AmpG_permease/AT-1"/>
</dbReference>
<sequence>MLETIRIYGRPRLVAILGMGFSSGLPLALSGSTLALWLADAQVSLREIGLFALVAVSYNFKFLWAPLVDRLAIPGLTRRLGRRRSWAILFQAGVALSLLGLSLTDPAAAPVPTALMAVLVAFFSASQDIVVDAYRVELLLPEEQGAGAAATQFGYRLGMIASGAGALYAAAAWGWPAAYQVMAALMLVGVATVLATPEPQVERAPRGGFAETVLAPFRDFALRPRWFLILLFVLVYKMADAVTGHYAGPLYLSLGFSKIEIASISKVFGIIATIVGVALGGSLVYRYGTIRTLFLGAVLQMGSNAMYVAQALAGHDLTVLTATIAFENVAGGIGSAAFVAYLSALCSRTYTATQYALLSALAAFARNFFVSAGGAAADWLGWLWFFVFSIGLPLPGLALLLWLALRTRPEGGLAEEIGSSGR</sequence>
<evidence type="ECO:0000256" key="5">
    <source>
        <dbReference type="ARBA" id="ARBA00022989"/>
    </source>
</evidence>
<accession>A0A8J3E569</accession>
<reference evidence="8" key="2">
    <citation type="submission" date="2020-09" db="EMBL/GenBank/DDBJ databases">
        <authorList>
            <person name="Sun Q."/>
            <person name="Zhou Y."/>
        </authorList>
    </citation>
    <scope>NUCLEOTIDE SEQUENCE</scope>
    <source>
        <strain evidence="8">CGMCC 1.15725</strain>
    </source>
</reference>
<evidence type="ECO:0000256" key="6">
    <source>
        <dbReference type="ARBA" id="ARBA00023136"/>
    </source>
</evidence>
<feature type="transmembrane region" description="Helical" evidence="7">
    <location>
        <begin position="319"/>
        <end position="343"/>
    </location>
</feature>
<evidence type="ECO:0000256" key="1">
    <source>
        <dbReference type="ARBA" id="ARBA00004141"/>
    </source>
</evidence>
<reference evidence="8" key="1">
    <citation type="journal article" date="2014" name="Int. J. Syst. Evol. Microbiol.">
        <title>Complete genome sequence of Corynebacterium casei LMG S-19264T (=DSM 44701T), isolated from a smear-ripened cheese.</title>
        <authorList>
            <consortium name="US DOE Joint Genome Institute (JGI-PGF)"/>
            <person name="Walter F."/>
            <person name="Albersmeier A."/>
            <person name="Kalinowski J."/>
            <person name="Ruckert C."/>
        </authorList>
    </citation>
    <scope>NUCLEOTIDE SEQUENCE</scope>
    <source>
        <strain evidence="8">CGMCC 1.15725</strain>
    </source>
</reference>
<feature type="transmembrane region" description="Helical" evidence="7">
    <location>
        <begin position="355"/>
        <end position="376"/>
    </location>
</feature>
<evidence type="ECO:0000313" key="8">
    <source>
        <dbReference type="EMBL" id="GGF33217.1"/>
    </source>
</evidence>
<comment type="caution">
    <text evidence="8">The sequence shown here is derived from an EMBL/GenBank/DDBJ whole genome shotgun (WGS) entry which is preliminary data.</text>
</comment>
<keyword evidence="5 7" id="KW-1133">Transmembrane helix</keyword>
<feature type="transmembrane region" description="Helical" evidence="7">
    <location>
        <begin position="12"/>
        <end position="39"/>
    </location>
</feature>
<dbReference type="Proteomes" id="UP000646365">
    <property type="component" value="Unassembled WGS sequence"/>
</dbReference>
<evidence type="ECO:0000256" key="4">
    <source>
        <dbReference type="ARBA" id="ARBA00022692"/>
    </source>
</evidence>
<evidence type="ECO:0000256" key="7">
    <source>
        <dbReference type="SAM" id="Phobius"/>
    </source>
</evidence>
<feature type="transmembrane region" description="Helical" evidence="7">
    <location>
        <begin position="45"/>
        <end position="64"/>
    </location>
</feature>
<proteinExistence type="inferred from homology"/>
<comment type="similarity">
    <text evidence="2">Belongs to the major facilitator superfamily.</text>
</comment>
<feature type="transmembrane region" description="Helical" evidence="7">
    <location>
        <begin position="382"/>
        <end position="405"/>
    </location>
</feature>
<feature type="transmembrane region" description="Helical" evidence="7">
    <location>
        <begin position="267"/>
        <end position="285"/>
    </location>
</feature>
<dbReference type="GO" id="GO:0016020">
    <property type="term" value="C:membrane"/>
    <property type="evidence" value="ECO:0007669"/>
    <property type="project" value="UniProtKB-SubCell"/>
</dbReference>
<keyword evidence="6 7" id="KW-0472">Membrane</keyword>
<feature type="transmembrane region" description="Helical" evidence="7">
    <location>
        <begin position="153"/>
        <end position="171"/>
    </location>
</feature>
<keyword evidence="3" id="KW-0813">Transport</keyword>
<dbReference type="RefSeq" id="WP_189049853.1">
    <property type="nucleotide sequence ID" value="NZ_BMJQ01000012.1"/>
</dbReference>
<dbReference type="InterPro" id="IPR011701">
    <property type="entry name" value="MFS"/>
</dbReference>
<feature type="transmembrane region" description="Helical" evidence="7">
    <location>
        <begin position="292"/>
        <end position="313"/>
    </location>
</feature>
<dbReference type="Gene3D" id="1.20.1250.20">
    <property type="entry name" value="MFS general substrate transporter like domains"/>
    <property type="match status" value="2"/>
</dbReference>
<feature type="transmembrane region" description="Helical" evidence="7">
    <location>
        <begin position="177"/>
        <end position="196"/>
    </location>
</feature>
<dbReference type="PANTHER" id="PTHR12778">
    <property type="entry name" value="SOLUTE CARRIER FAMILY 33 ACETYL-COA TRANSPORTER -RELATED"/>
    <property type="match status" value="1"/>
</dbReference>
<evidence type="ECO:0000256" key="2">
    <source>
        <dbReference type="ARBA" id="ARBA00008335"/>
    </source>
</evidence>
<dbReference type="AlphaFoldDB" id="A0A8J3E569"/>
<comment type="subcellular location">
    <subcellularLocation>
        <location evidence="1">Membrane</location>
        <topology evidence="1">Multi-pass membrane protein</topology>
    </subcellularLocation>
</comment>
<dbReference type="EMBL" id="BMJQ01000012">
    <property type="protein sequence ID" value="GGF33217.1"/>
    <property type="molecule type" value="Genomic_DNA"/>
</dbReference>
<dbReference type="InterPro" id="IPR036259">
    <property type="entry name" value="MFS_trans_sf"/>
</dbReference>
<feature type="transmembrane region" description="Helical" evidence="7">
    <location>
        <begin position="109"/>
        <end position="132"/>
    </location>
</feature>
<keyword evidence="9" id="KW-1185">Reference proteome</keyword>
<protein>
    <submittedName>
        <fullName evidence="8">MFS transporter</fullName>
    </submittedName>
</protein>
<dbReference type="PANTHER" id="PTHR12778:SF10">
    <property type="entry name" value="MAJOR FACILITATOR SUPERFAMILY DOMAIN-CONTAINING PROTEIN 3"/>
    <property type="match status" value="1"/>
</dbReference>
<name>A0A8J3E569_9PROT</name>
<feature type="transmembrane region" description="Helical" evidence="7">
    <location>
        <begin position="85"/>
        <end position="103"/>
    </location>
</feature>
<evidence type="ECO:0000313" key="9">
    <source>
        <dbReference type="Proteomes" id="UP000646365"/>
    </source>
</evidence>
<feature type="transmembrane region" description="Helical" evidence="7">
    <location>
        <begin position="226"/>
        <end position="247"/>
    </location>
</feature>
<dbReference type="GO" id="GO:0022857">
    <property type="term" value="F:transmembrane transporter activity"/>
    <property type="evidence" value="ECO:0007669"/>
    <property type="project" value="InterPro"/>
</dbReference>